<sequence length="105" mass="12159">MTKLKIMPDTSKEAEMPQCVQTSVSGSGVVKKELACWIYYEDGHTFYCYDCCQKRVEEINTNKEFSEDIDYEGGDECGYMQDYAFQDYEVECEKCSKPLFSEVDC</sequence>
<gene>
    <name evidence="1" type="ORF">ACFX5D_16180</name>
</gene>
<protein>
    <submittedName>
        <fullName evidence="1">Uncharacterized protein</fullName>
    </submittedName>
</protein>
<accession>A0ABW6HR08</accession>
<comment type="caution">
    <text evidence="1">The sequence shown here is derived from an EMBL/GenBank/DDBJ whole genome shotgun (WGS) entry which is preliminary data.</text>
</comment>
<reference evidence="1 2" key="1">
    <citation type="submission" date="2024-06" db="EMBL/GenBank/DDBJ databases">
        <title>Flavobacterium spp. isolated from glacier.</title>
        <authorList>
            <person name="Han D."/>
        </authorList>
    </citation>
    <scope>NUCLEOTIDE SEQUENCE [LARGE SCALE GENOMIC DNA]</scope>
    <source>
        <strain evidence="1 2">LB3P45</strain>
    </source>
</reference>
<evidence type="ECO:0000313" key="2">
    <source>
        <dbReference type="Proteomes" id="UP001600039"/>
    </source>
</evidence>
<evidence type="ECO:0000313" key="1">
    <source>
        <dbReference type="EMBL" id="MFE3849495.1"/>
    </source>
</evidence>
<keyword evidence="2" id="KW-1185">Reference proteome</keyword>
<proteinExistence type="predicted"/>
<name>A0ABW6HR08_9FLAO</name>
<dbReference type="EMBL" id="JBHZQA010000029">
    <property type="protein sequence ID" value="MFE3849495.1"/>
    <property type="molecule type" value="Genomic_DNA"/>
</dbReference>
<dbReference type="Proteomes" id="UP001600039">
    <property type="component" value="Unassembled WGS sequence"/>
</dbReference>
<organism evidence="1 2">
    <name type="scientific">Flavobacterium fructosi</name>
    <dbReference type="NCBI Taxonomy" id="3230416"/>
    <lineage>
        <taxon>Bacteria</taxon>
        <taxon>Pseudomonadati</taxon>
        <taxon>Bacteroidota</taxon>
        <taxon>Flavobacteriia</taxon>
        <taxon>Flavobacteriales</taxon>
        <taxon>Flavobacteriaceae</taxon>
        <taxon>Flavobacterium</taxon>
    </lineage>
</organism>
<dbReference type="RefSeq" id="WP_379859231.1">
    <property type="nucleotide sequence ID" value="NZ_JBHZQA010000029.1"/>
</dbReference>